<name>A0A2H0U839_9BACT</name>
<feature type="transmembrane region" description="Helical" evidence="1">
    <location>
        <begin position="12"/>
        <end position="32"/>
    </location>
</feature>
<proteinExistence type="predicted"/>
<protein>
    <recommendedName>
        <fullName evidence="2">PEGA domain-containing protein</fullName>
    </recommendedName>
</protein>
<dbReference type="EMBL" id="PFBM01000011">
    <property type="protein sequence ID" value="PIR82567.1"/>
    <property type="molecule type" value="Genomic_DNA"/>
</dbReference>
<keyword evidence="1" id="KW-0812">Transmembrane</keyword>
<dbReference type="AlphaFoldDB" id="A0A2H0U839"/>
<keyword evidence="1" id="KW-0472">Membrane</keyword>
<evidence type="ECO:0000313" key="4">
    <source>
        <dbReference type="Proteomes" id="UP000231379"/>
    </source>
</evidence>
<keyword evidence="1" id="KW-1133">Transmembrane helix</keyword>
<accession>A0A2H0U839</accession>
<sequence>MEPLSRSKRTAYLSIFAFLFCAIVPVVLLYAGGYRFHLGEGFVQTGGLYLEVPYAGARVTVNGSFVGETNFLTRSYYIGDLTAGSHSVHVSKDGFLPWHRALEVEPRLVTSAHVLLVPDDALIEEVVLEGEEEDGEAGGRYRVSDELYASIVDAFERTQPISAGGTVDVEGNLALVLSDGDVTAHWLLADAPPPSYFCRSPSHCTRRIALESGPETSVNAAFWMGGALYLREDGGLMFTEIDARPTPVSALLYRARGAEFRIVAGELFVKDNGRIVRVGF</sequence>
<evidence type="ECO:0000313" key="3">
    <source>
        <dbReference type="EMBL" id="PIR82567.1"/>
    </source>
</evidence>
<gene>
    <name evidence="3" type="ORF">COU20_01585</name>
</gene>
<dbReference type="Pfam" id="PF08308">
    <property type="entry name" value="PEGA"/>
    <property type="match status" value="1"/>
</dbReference>
<dbReference type="InterPro" id="IPR013229">
    <property type="entry name" value="PEGA"/>
</dbReference>
<reference evidence="4" key="1">
    <citation type="submission" date="2017-09" db="EMBL/GenBank/DDBJ databases">
        <title>Depth-based differentiation of microbial function through sediment-hosted aquifers and enrichment of novel symbionts in the deep terrestrial subsurface.</title>
        <authorList>
            <person name="Probst A.J."/>
            <person name="Ladd B."/>
            <person name="Jarett J.K."/>
            <person name="Geller-Mcgrath D.E."/>
            <person name="Sieber C.M.K."/>
            <person name="Emerson J.B."/>
            <person name="Anantharaman K."/>
            <person name="Thomas B.C."/>
            <person name="Malmstrom R."/>
            <person name="Stieglmeier M."/>
            <person name="Klingl A."/>
            <person name="Woyke T."/>
            <person name="Ryan C.M."/>
            <person name="Banfield J.F."/>
        </authorList>
    </citation>
    <scope>NUCLEOTIDE SEQUENCE [LARGE SCALE GENOMIC DNA]</scope>
</reference>
<evidence type="ECO:0000259" key="2">
    <source>
        <dbReference type="Pfam" id="PF08308"/>
    </source>
</evidence>
<feature type="domain" description="PEGA" evidence="2">
    <location>
        <begin position="55"/>
        <end position="116"/>
    </location>
</feature>
<organism evidence="3 4">
    <name type="scientific">Candidatus Kaiserbacteria bacterium CG10_big_fil_rev_8_21_14_0_10_59_10</name>
    <dbReference type="NCBI Taxonomy" id="1974612"/>
    <lineage>
        <taxon>Bacteria</taxon>
        <taxon>Candidatus Kaiseribacteriota</taxon>
    </lineage>
</organism>
<evidence type="ECO:0000256" key="1">
    <source>
        <dbReference type="SAM" id="Phobius"/>
    </source>
</evidence>
<comment type="caution">
    <text evidence="3">The sequence shown here is derived from an EMBL/GenBank/DDBJ whole genome shotgun (WGS) entry which is preliminary data.</text>
</comment>
<dbReference type="Proteomes" id="UP000231379">
    <property type="component" value="Unassembled WGS sequence"/>
</dbReference>